<dbReference type="PANTHER" id="PTHR32268:SF11">
    <property type="entry name" value="HOMOSERINE O-ACETYLTRANSFERASE"/>
    <property type="match status" value="1"/>
</dbReference>
<sequence length="338" mass="35970">MYQTHGFYVSPVALPLEEGGLLGGARVAWCAYGERSEDNVVVLLHDLPHSHHVLRTSGQDAVPHSGWGSELLGEGRPLDPAALHVVVPNLLGSPFGSTSPVAVDPHVGQPYGAALPTVTVLDMARAVAALLRSMKVERVRAVVGVGLGGMVALRLAALFAERVAGVAVLGAARALPESLRERLGLTRHLLRLDPHFRDGHYAPGAGPRRTLRKQVLEYLRLVHGPGGEAPDTVQALEAEAQALADTFDANAWALLCTAYAGADLTECLAEVRAPVLLAAAANDSLAPPARVRDTYHLLSAAGIRAHYHELPEPCSHQGLLAGNRRLHGPLRDFLRRRG</sequence>
<protein>
    <submittedName>
        <fullName evidence="3">Alpha/beta hydrolase</fullName>
    </submittedName>
</protein>
<dbReference type="InterPro" id="IPR008220">
    <property type="entry name" value="HAT_MetX-like"/>
</dbReference>
<dbReference type="InterPro" id="IPR000073">
    <property type="entry name" value="AB_hydrolase_1"/>
</dbReference>
<dbReference type="GO" id="GO:0009086">
    <property type="term" value="P:methionine biosynthetic process"/>
    <property type="evidence" value="ECO:0007669"/>
    <property type="project" value="TreeGrafter"/>
</dbReference>
<dbReference type="RefSeq" id="WP_071904448.1">
    <property type="nucleotide sequence ID" value="NZ_MPIN01000018.1"/>
</dbReference>
<name>A0A1L9AX88_9BACT</name>
<proteinExistence type="predicted"/>
<evidence type="ECO:0000313" key="3">
    <source>
        <dbReference type="EMBL" id="OJH34619.1"/>
    </source>
</evidence>
<dbReference type="Proteomes" id="UP000182229">
    <property type="component" value="Unassembled WGS sequence"/>
</dbReference>
<evidence type="ECO:0000313" key="4">
    <source>
        <dbReference type="Proteomes" id="UP000182229"/>
    </source>
</evidence>
<evidence type="ECO:0000256" key="1">
    <source>
        <dbReference type="ARBA" id="ARBA00022679"/>
    </source>
</evidence>
<dbReference type="Gene3D" id="3.40.50.1820">
    <property type="entry name" value="alpha/beta hydrolase"/>
    <property type="match status" value="1"/>
</dbReference>
<dbReference type="OrthoDB" id="9800754at2"/>
<organism evidence="3 4">
    <name type="scientific">Cystobacter ferrugineus</name>
    <dbReference type="NCBI Taxonomy" id="83449"/>
    <lineage>
        <taxon>Bacteria</taxon>
        <taxon>Pseudomonadati</taxon>
        <taxon>Myxococcota</taxon>
        <taxon>Myxococcia</taxon>
        <taxon>Myxococcales</taxon>
        <taxon>Cystobacterineae</taxon>
        <taxon>Archangiaceae</taxon>
        <taxon>Cystobacter</taxon>
    </lineage>
</organism>
<dbReference type="SUPFAM" id="SSF53474">
    <property type="entry name" value="alpha/beta-Hydrolases"/>
    <property type="match status" value="1"/>
</dbReference>
<dbReference type="Pfam" id="PF00561">
    <property type="entry name" value="Abhydrolase_1"/>
    <property type="match status" value="1"/>
</dbReference>
<comment type="caution">
    <text evidence="3">The sequence shown here is derived from an EMBL/GenBank/DDBJ whole genome shotgun (WGS) entry which is preliminary data.</text>
</comment>
<dbReference type="GO" id="GO:0004414">
    <property type="term" value="F:homoserine O-acetyltransferase activity"/>
    <property type="evidence" value="ECO:0007669"/>
    <property type="project" value="TreeGrafter"/>
</dbReference>
<dbReference type="GO" id="GO:0009092">
    <property type="term" value="P:homoserine metabolic process"/>
    <property type="evidence" value="ECO:0007669"/>
    <property type="project" value="TreeGrafter"/>
</dbReference>
<reference evidence="4" key="1">
    <citation type="submission" date="2016-11" db="EMBL/GenBank/DDBJ databases">
        <authorList>
            <person name="Shukria A."/>
            <person name="Stevens D.C."/>
        </authorList>
    </citation>
    <scope>NUCLEOTIDE SEQUENCE [LARGE SCALE GENOMIC DNA]</scope>
    <source>
        <strain evidence="4">Cbfe23</strain>
    </source>
</reference>
<dbReference type="PANTHER" id="PTHR32268">
    <property type="entry name" value="HOMOSERINE O-ACETYLTRANSFERASE"/>
    <property type="match status" value="1"/>
</dbReference>
<keyword evidence="3" id="KW-0378">Hydrolase</keyword>
<reference evidence="3 4" key="2">
    <citation type="submission" date="2016-12" db="EMBL/GenBank/DDBJ databases">
        <title>Draft Genome Sequence of Cystobacter ferrugineus Strain Cbfe23.</title>
        <authorList>
            <person name="Akbar S."/>
            <person name="Dowd S.E."/>
            <person name="Stevens D.C."/>
        </authorList>
    </citation>
    <scope>NUCLEOTIDE SEQUENCE [LARGE SCALE GENOMIC DNA]</scope>
    <source>
        <strain evidence="3 4">Cbfe23</strain>
    </source>
</reference>
<evidence type="ECO:0000259" key="2">
    <source>
        <dbReference type="Pfam" id="PF00561"/>
    </source>
</evidence>
<dbReference type="GO" id="GO:0016787">
    <property type="term" value="F:hydrolase activity"/>
    <property type="evidence" value="ECO:0007669"/>
    <property type="project" value="UniProtKB-KW"/>
</dbReference>
<feature type="domain" description="AB hydrolase-1" evidence="2">
    <location>
        <begin position="40"/>
        <end position="316"/>
    </location>
</feature>
<dbReference type="AlphaFoldDB" id="A0A1L9AX88"/>
<dbReference type="EMBL" id="MPIN01000018">
    <property type="protein sequence ID" value="OJH34619.1"/>
    <property type="molecule type" value="Genomic_DNA"/>
</dbReference>
<keyword evidence="4" id="KW-1185">Reference proteome</keyword>
<dbReference type="InterPro" id="IPR029058">
    <property type="entry name" value="AB_hydrolase_fold"/>
</dbReference>
<dbReference type="PIRSF" id="PIRSF000443">
    <property type="entry name" value="Homoser_Ac_trans"/>
    <property type="match status" value="1"/>
</dbReference>
<accession>A0A1L9AX88</accession>
<gene>
    <name evidence="3" type="ORF">BON30_43280</name>
</gene>
<keyword evidence="1" id="KW-0808">Transferase</keyword>
<dbReference type="STRING" id="83449.BON30_43280"/>